<name>A0A8T0CPH9_CORYI</name>
<accession>A0A8T0CPH9</accession>
<evidence type="ECO:0000313" key="2">
    <source>
        <dbReference type="Proteomes" id="UP000806378"/>
    </source>
</evidence>
<reference evidence="1" key="1">
    <citation type="submission" date="2020-05" db="EMBL/GenBank/DDBJ databases">
        <title>WGS assembly of Corymbia citriodora subspecies variegata.</title>
        <authorList>
            <person name="Barry K."/>
            <person name="Hundley H."/>
            <person name="Shu S."/>
            <person name="Jenkins J."/>
            <person name="Grimwood J."/>
            <person name="Baten A."/>
        </authorList>
    </citation>
    <scope>NUCLEOTIDE SEQUENCE</scope>
    <source>
        <strain evidence="1">CV2-018</strain>
    </source>
</reference>
<protein>
    <submittedName>
        <fullName evidence="1">Uncharacterized protein</fullName>
    </submittedName>
</protein>
<organism evidence="1 2">
    <name type="scientific">Corymbia citriodora subsp. variegata</name>
    <dbReference type="NCBI Taxonomy" id="360336"/>
    <lineage>
        <taxon>Eukaryota</taxon>
        <taxon>Viridiplantae</taxon>
        <taxon>Streptophyta</taxon>
        <taxon>Embryophyta</taxon>
        <taxon>Tracheophyta</taxon>
        <taxon>Spermatophyta</taxon>
        <taxon>Magnoliopsida</taxon>
        <taxon>eudicotyledons</taxon>
        <taxon>Gunneridae</taxon>
        <taxon>Pentapetalae</taxon>
        <taxon>rosids</taxon>
        <taxon>malvids</taxon>
        <taxon>Myrtales</taxon>
        <taxon>Myrtaceae</taxon>
        <taxon>Myrtoideae</taxon>
        <taxon>Eucalypteae</taxon>
        <taxon>Corymbia</taxon>
    </lineage>
</organism>
<dbReference type="Proteomes" id="UP000806378">
    <property type="component" value="Unassembled WGS sequence"/>
</dbReference>
<evidence type="ECO:0000313" key="1">
    <source>
        <dbReference type="EMBL" id="KAF7849473.1"/>
    </source>
</evidence>
<keyword evidence="2" id="KW-1185">Reference proteome</keyword>
<comment type="caution">
    <text evidence="1">The sequence shown here is derived from an EMBL/GenBank/DDBJ whole genome shotgun (WGS) entry which is preliminary data.</text>
</comment>
<dbReference type="Gramene" id="rna-gnl|WGS:JABURB|Cocit.L0748.1">
    <property type="protein sequence ID" value="cds-KAF7849473.1"/>
    <property type="gene ID" value="gene-BT93_L0748"/>
</dbReference>
<sequence>MECYRRRCRCRREEENAVMLEMAPLRLDGQSSTHFIIKEEDHTLSPHLHPMNRYEELLNALFSVNSDYTSS</sequence>
<proteinExistence type="predicted"/>
<dbReference type="AlphaFoldDB" id="A0A8T0CPH9"/>
<gene>
    <name evidence="1" type="ORF">BT93_L0748</name>
</gene>
<dbReference type="EMBL" id="MU089772">
    <property type="protein sequence ID" value="KAF7849473.1"/>
    <property type="molecule type" value="Genomic_DNA"/>
</dbReference>